<dbReference type="Pfam" id="PF07719">
    <property type="entry name" value="TPR_2"/>
    <property type="match status" value="1"/>
</dbReference>
<evidence type="ECO:0000256" key="4">
    <source>
        <dbReference type="SAM" id="MobiDB-lite"/>
    </source>
</evidence>
<feature type="region of interest" description="Disordered" evidence="4">
    <location>
        <begin position="219"/>
        <end position="268"/>
    </location>
</feature>
<evidence type="ECO:0008006" key="8">
    <source>
        <dbReference type="Google" id="ProtNLM"/>
    </source>
</evidence>
<keyword evidence="5" id="KW-1133">Transmembrane helix</keyword>
<dbReference type="AlphaFoldDB" id="A0A2A7MDL2"/>
<protein>
    <recommendedName>
        <fullName evidence="8">Tetratricopeptide repeat protein</fullName>
    </recommendedName>
</protein>
<gene>
    <name evidence="6" type="ORF">CQ394_17085</name>
</gene>
<dbReference type="PANTHER" id="PTHR12558">
    <property type="entry name" value="CELL DIVISION CYCLE 16,23,27"/>
    <property type="match status" value="1"/>
</dbReference>
<dbReference type="PROSITE" id="PS50005">
    <property type="entry name" value="TPR"/>
    <property type="match status" value="2"/>
</dbReference>
<dbReference type="EMBL" id="PDCJ01000003">
    <property type="protein sequence ID" value="PEG29650.1"/>
    <property type="molecule type" value="Genomic_DNA"/>
</dbReference>
<evidence type="ECO:0000313" key="7">
    <source>
        <dbReference type="Proteomes" id="UP000220840"/>
    </source>
</evidence>
<keyword evidence="5" id="KW-0472">Membrane</keyword>
<dbReference type="Proteomes" id="UP000220840">
    <property type="component" value="Unassembled WGS sequence"/>
</dbReference>
<keyword evidence="1" id="KW-0677">Repeat</keyword>
<name>A0A2A7MDL2_9CLOT</name>
<dbReference type="InterPro" id="IPR011990">
    <property type="entry name" value="TPR-like_helical_dom_sf"/>
</dbReference>
<proteinExistence type="predicted"/>
<feature type="repeat" description="TPR" evidence="3">
    <location>
        <begin position="121"/>
        <end position="154"/>
    </location>
</feature>
<feature type="transmembrane region" description="Helical" evidence="5">
    <location>
        <begin position="180"/>
        <end position="201"/>
    </location>
</feature>
<reference evidence="6 7" key="1">
    <citation type="submission" date="2017-10" db="EMBL/GenBank/DDBJ databases">
        <title>Effective Description of Clostridium neonatale sp. nov. linked to necrotizing enterocolitis in neonates and a clarification of species assignable to the genus Clostridium (Prazmowski 1880) emend. Lawson and Rainey 2016.</title>
        <authorList>
            <person name="Bernard K."/>
            <person name="Burdz T."/>
            <person name="Wiebe D."/>
            <person name="Balcewich B."/>
            <person name="Alfa M."/>
            <person name="Bernier A.-M."/>
        </authorList>
    </citation>
    <scope>NUCLEOTIDE SEQUENCE [LARGE SCALE GENOMIC DNA]</scope>
    <source>
        <strain evidence="6 7">LCDC99A005</strain>
    </source>
</reference>
<evidence type="ECO:0000256" key="3">
    <source>
        <dbReference type="PROSITE-ProRule" id="PRU00339"/>
    </source>
</evidence>
<dbReference type="Gene3D" id="1.25.40.10">
    <property type="entry name" value="Tetratricopeptide repeat domain"/>
    <property type="match status" value="3"/>
</dbReference>
<keyword evidence="7" id="KW-1185">Reference proteome</keyword>
<accession>A0A2A7MDL2</accession>
<dbReference type="PANTHER" id="PTHR12558:SF13">
    <property type="entry name" value="CELL DIVISION CYCLE PROTEIN 27 HOMOLOG"/>
    <property type="match status" value="1"/>
</dbReference>
<evidence type="ECO:0000256" key="5">
    <source>
        <dbReference type="SAM" id="Phobius"/>
    </source>
</evidence>
<evidence type="ECO:0000256" key="1">
    <source>
        <dbReference type="ARBA" id="ARBA00022737"/>
    </source>
</evidence>
<feature type="compositionally biased region" description="Acidic residues" evidence="4">
    <location>
        <begin position="250"/>
        <end position="262"/>
    </location>
</feature>
<dbReference type="SMART" id="SM00028">
    <property type="entry name" value="TPR"/>
    <property type="match status" value="4"/>
</dbReference>
<sequence>MEKKSRKLYEKAMSLYEQGKIDNALDICELALSEELNNSSILNFKGMLLYQKGRLNEAITVWKLNKELNNDTIASNYIKDAQSDFERLDLYERSEEALKKLNIELALELLSRCALSDFNSIKVNTGLAICYQKKGDYSKAYDYIEKALKIDCNDKEAIRIQKELIDFGGYKLKKKSSKKIILSTILFITIIIICSFITLFMRNNYENLFNNKSSNNLITSNDKEKNLNKENSDSRKQDKKDEMDNKKAETDEEMHSDEDNNNDNENTGTVFDAEKIKGLISNKNIDALVDEVRGINKENIGSENIYLYRQAVNLINSEGVVNYYNMGLEYYNQKDYENAEIEFDKAYDFCENNDYKEHILFYRASNLSMLMKNELAIKQYEEYYKEYPIGAYTEGALYELAMLTNSVDKEKSKAYANELIIKFPGSIYINDYIVNILNS</sequence>
<dbReference type="STRING" id="137838.GCA_001458595_00600"/>
<comment type="caution">
    <text evidence="6">The sequence shown here is derived from an EMBL/GenBank/DDBJ whole genome shotgun (WGS) entry which is preliminary data.</text>
</comment>
<dbReference type="SUPFAM" id="SSF48452">
    <property type="entry name" value="TPR-like"/>
    <property type="match status" value="2"/>
</dbReference>
<dbReference type="RefSeq" id="WP_058293551.1">
    <property type="nucleotide sequence ID" value="NZ_CAKJVF010000057.1"/>
</dbReference>
<dbReference type="Pfam" id="PF13181">
    <property type="entry name" value="TPR_8"/>
    <property type="match status" value="1"/>
</dbReference>
<dbReference type="InterPro" id="IPR019734">
    <property type="entry name" value="TPR_rpt"/>
</dbReference>
<evidence type="ECO:0000313" key="6">
    <source>
        <dbReference type="EMBL" id="PEG29650.1"/>
    </source>
</evidence>
<dbReference type="InterPro" id="IPR013105">
    <property type="entry name" value="TPR_2"/>
</dbReference>
<feature type="repeat" description="TPR" evidence="3">
    <location>
        <begin position="320"/>
        <end position="353"/>
    </location>
</feature>
<organism evidence="6 7">
    <name type="scientific">Clostridium neonatale</name>
    <dbReference type="NCBI Taxonomy" id="137838"/>
    <lineage>
        <taxon>Bacteria</taxon>
        <taxon>Bacillati</taxon>
        <taxon>Bacillota</taxon>
        <taxon>Clostridia</taxon>
        <taxon>Eubacteriales</taxon>
        <taxon>Clostridiaceae</taxon>
        <taxon>Clostridium</taxon>
    </lineage>
</organism>
<keyword evidence="2 3" id="KW-0802">TPR repeat</keyword>
<dbReference type="OrthoDB" id="1938848at2"/>
<feature type="compositionally biased region" description="Basic and acidic residues" evidence="4">
    <location>
        <begin position="221"/>
        <end position="249"/>
    </location>
</feature>
<evidence type="ECO:0000256" key="2">
    <source>
        <dbReference type="ARBA" id="ARBA00022803"/>
    </source>
</evidence>
<keyword evidence="5" id="KW-0812">Transmembrane</keyword>